<dbReference type="EMBL" id="CP118157">
    <property type="protein sequence ID" value="WOF23868.1"/>
    <property type="molecule type" value="Genomic_DNA"/>
</dbReference>
<dbReference type="KEGG" id="mbet:N8K70_04070"/>
<reference evidence="1 2" key="1">
    <citation type="submission" date="2023-02" db="EMBL/GenBank/DDBJ databases">
        <title>Microbacterium betulae sp. nov., isolated from birch wood.</title>
        <authorList>
            <person name="Pasciak M."/>
            <person name="Pawlik K.J."/>
            <person name="Martynowski D."/>
            <person name="Laczmanski L."/>
            <person name="Ciekot J."/>
            <person name="Szponar B."/>
            <person name="Wojcik-Fatla A."/>
            <person name="Mackiewicz B."/>
            <person name="Farian E."/>
            <person name="Cholewa G."/>
            <person name="Cholewa A."/>
            <person name="Dutkiewicz J."/>
        </authorList>
    </citation>
    <scope>NUCLEOTIDE SEQUENCE [LARGE SCALE GENOMIC DNA]</scope>
    <source>
        <strain evidence="1 2">AB</strain>
    </source>
</reference>
<evidence type="ECO:0000313" key="1">
    <source>
        <dbReference type="EMBL" id="WOF23868.1"/>
    </source>
</evidence>
<name>A0AA97FJF8_9MICO</name>
<dbReference type="RefSeq" id="WP_317140339.1">
    <property type="nucleotide sequence ID" value="NZ_CP118157.1"/>
</dbReference>
<sequence length="72" mass="7944">MVSKGRHPKNPIANALAALDGERFEVVEVHKGHRWGVVSCRACGATTQVWSTPRVPEHNAQAIARFAHNHTH</sequence>
<dbReference type="Proteomes" id="UP001305498">
    <property type="component" value="Chromosome"/>
</dbReference>
<gene>
    <name evidence="1" type="ORF">N8K70_04070</name>
</gene>
<evidence type="ECO:0000313" key="2">
    <source>
        <dbReference type="Proteomes" id="UP001305498"/>
    </source>
</evidence>
<protein>
    <submittedName>
        <fullName evidence="1">Uncharacterized protein</fullName>
    </submittedName>
</protein>
<keyword evidence="2" id="KW-1185">Reference proteome</keyword>
<accession>A0AA97FJF8</accession>
<proteinExistence type="predicted"/>
<organism evidence="1 2">
    <name type="scientific">Microbacterium betulae</name>
    <dbReference type="NCBI Taxonomy" id="2981139"/>
    <lineage>
        <taxon>Bacteria</taxon>
        <taxon>Bacillati</taxon>
        <taxon>Actinomycetota</taxon>
        <taxon>Actinomycetes</taxon>
        <taxon>Micrococcales</taxon>
        <taxon>Microbacteriaceae</taxon>
        <taxon>Microbacterium</taxon>
    </lineage>
</organism>
<dbReference type="AlphaFoldDB" id="A0AA97FJF8"/>